<evidence type="ECO:0000313" key="2">
    <source>
        <dbReference type="EMBL" id="EFE06787.1"/>
    </source>
</evidence>
<dbReference type="HOGENOM" id="CLU_3116125_0_0_6"/>
<dbReference type="AlphaFoldDB" id="D4BH37"/>
<feature type="compositionally biased region" description="Basic and acidic residues" evidence="1">
    <location>
        <begin position="33"/>
        <end position="42"/>
    </location>
</feature>
<feature type="region of interest" description="Disordered" evidence="1">
    <location>
        <begin position="30"/>
        <end position="50"/>
    </location>
</feature>
<organism evidence="2 3">
    <name type="scientific">Citrobacter youngae ATCC 29220</name>
    <dbReference type="NCBI Taxonomy" id="500640"/>
    <lineage>
        <taxon>Bacteria</taxon>
        <taxon>Pseudomonadati</taxon>
        <taxon>Pseudomonadota</taxon>
        <taxon>Gammaproteobacteria</taxon>
        <taxon>Enterobacterales</taxon>
        <taxon>Enterobacteriaceae</taxon>
        <taxon>Citrobacter</taxon>
        <taxon>Citrobacter freundii complex</taxon>
    </lineage>
</organism>
<sequence length="50" mass="5677">MNASAIFFVFPAPAGINRWNRLTLNRTRSVPRTRGDKPRHYDGVSYTGVL</sequence>
<accession>D4BH37</accession>
<name>D4BH37_9ENTR</name>
<evidence type="ECO:0000313" key="3">
    <source>
        <dbReference type="Proteomes" id="UP000003880"/>
    </source>
</evidence>
<reference evidence="2 3" key="1">
    <citation type="submission" date="2010-02" db="EMBL/GenBank/DDBJ databases">
        <authorList>
            <person name="Weinstock G."/>
            <person name="Sodergren E."/>
            <person name="Clifton S."/>
            <person name="Fulton L."/>
            <person name="Fulton B."/>
            <person name="Courtney L."/>
            <person name="Fronick C."/>
            <person name="Harrison M."/>
            <person name="Strong C."/>
            <person name="Farmer C."/>
            <person name="Delahaunty K."/>
            <person name="Markovic C."/>
            <person name="Hall O."/>
            <person name="Minx P."/>
            <person name="Tomlinson C."/>
            <person name="Mitreva M."/>
            <person name="Nelson J."/>
            <person name="Hou S."/>
            <person name="Wollam A."/>
            <person name="Pepin K.H."/>
            <person name="Johnson M."/>
            <person name="Bhonagiri V."/>
            <person name="Zhang X."/>
            <person name="Suruliraj S."/>
            <person name="Warren W."/>
            <person name="Chinwalla A."/>
            <person name="Mardis E.R."/>
            <person name="Wilson R.K."/>
        </authorList>
    </citation>
    <scope>NUCLEOTIDE SEQUENCE [LARGE SCALE GENOMIC DNA]</scope>
    <source>
        <strain evidence="2 3">ATCC 29220</strain>
    </source>
</reference>
<dbReference type="Proteomes" id="UP000003880">
    <property type="component" value="Unassembled WGS sequence"/>
</dbReference>
<comment type="caution">
    <text evidence="2">The sequence shown here is derived from an EMBL/GenBank/DDBJ whole genome shotgun (WGS) entry which is preliminary data.</text>
</comment>
<gene>
    <name evidence="2" type="ORF">CIT292_09844</name>
</gene>
<evidence type="ECO:0000256" key="1">
    <source>
        <dbReference type="SAM" id="MobiDB-lite"/>
    </source>
</evidence>
<dbReference type="EMBL" id="ABWL02000021">
    <property type="protein sequence ID" value="EFE06787.1"/>
    <property type="molecule type" value="Genomic_DNA"/>
</dbReference>
<proteinExistence type="predicted"/>
<protein>
    <submittedName>
        <fullName evidence="2">Uncharacterized protein</fullName>
    </submittedName>
</protein>